<comment type="caution">
    <text evidence="1">The sequence shown here is derived from an EMBL/GenBank/DDBJ whole genome shotgun (WGS) entry which is preliminary data.</text>
</comment>
<keyword evidence="2" id="KW-1185">Reference proteome</keyword>
<dbReference type="AlphaFoldDB" id="A0A2V0NVX1"/>
<dbReference type="EMBL" id="BDRX01000024">
    <property type="protein sequence ID" value="GBF91469.1"/>
    <property type="molecule type" value="Genomic_DNA"/>
</dbReference>
<dbReference type="Proteomes" id="UP000247498">
    <property type="component" value="Unassembled WGS sequence"/>
</dbReference>
<reference evidence="1 2" key="1">
    <citation type="journal article" date="2018" name="Sci. Rep.">
        <title>Raphidocelis subcapitata (=Pseudokirchneriella subcapitata) provides an insight into genome evolution and environmental adaptations in the Sphaeropleales.</title>
        <authorList>
            <person name="Suzuki S."/>
            <person name="Yamaguchi H."/>
            <person name="Nakajima N."/>
            <person name="Kawachi M."/>
        </authorList>
    </citation>
    <scope>NUCLEOTIDE SEQUENCE [LARGE SCALE GENOMIC DNA]</scope>
    <source>
        <strain evidence="1 2">NIES-35</strain>
    </source>
</reference>
<evidence type="ECO:0000313" key="1">
    <source>
        <dbReference type="EMBL" id="GBF91469.1"/>
    </source>
</evidence>
<protein>
    <submittedName>
        <fullName evidence="1">Uncharacterized protein</fullName>
    </submittedName>
</protein>
<accession>A0A2V0NVX1</accession>
<organism evidence="1 2">
    <name type="scientific">Raphidocelis subcapitata</name>
    <dbReference type="NCBI Taxonomy" id="307507"/>
    <lineage>
        <taxon>Eukaryota</taxon>
        <taxon>Viridiplantae</taxon>
        <taxon>Chlorophyta</taxon>
        <taxon>core chlorophytes</taxon>
        <taxon>Chlorophyceae</taxon>
        <taxon>CS clade</taxon>
        <taxon>Sphaeropleales</taxon>
        <taxon>Selenastraceae</taxon>
        <taxon>Raphidocelis</taxon>
    </lineage>
</organism>
<sequence>MPPPQRCRRRCARALRAYAYSRGALHNHAADSHDWRAAAPAPLPPTPSVGRVRADGGAPALGALTTWGLARAVARRPAGAALCVEAAALATAAAGTAAVTAVALAAAVAGALPAVGDRCC</sequence>
<name>A0A2V0NVX1_9CHLO</name>
<gene>
    <name evidence="1" type="ORF">Rsub_04209</name>
</gene>
<dbReference type="InParanoid" id="A0A2V0NVX1"/>
<evidence type="ECO:0000313" key="2">
    <source>
        <dbReference type="Proteomes" id="UP000247498"/>
    </source>
</evidence>
<proteinExistence type="predicted"/>